<accession>A0AC61TSP7</accession>
<evidence type="ECO:0000313" key="2">
    <source>
        <dbReference type="Proteomes" id="UP000829362"/>
    </source>
</evidence>
<keyword evidence="2" id="KW-1185">Reference proteome</keyword>
<organism evidence="1 2">
    <name type="scientific">Synechococcus phage S-SZBM1</name>
    <dbReference type="NCBI Taxonomy" id="2926475"/>
    <lineage>
        <taxon>Viruses</taxon>
        <taxon>Duplodnaviria</taxon>
        <taxon>Heunggongvirae</taxon>
        <taxon>Uroviricota</taxon>
        <taxon>Caudoviricetes</taxon>
        <taxon>Pantevenvirales</taxon>
        <taxon>Kyanoviridae</taxon>
        <taxon>Shenzhenivirus</taxon>
        <taxon>Shenzhenivirus sszbm1</taxon>
    </lineage>
</organism>
<dbReference type="Proteomes" id="UP000829362">
    <property type="component" value="Segment"/>
</dbReference>
<proteinExistence type="predicted"/>
<dbReference type="EMBL" id="OL473597">
    <property type="protein sequence ID" value="UNH61277.1"/>
    <property type="molecule type" value="Genomic_DNA"/>
</dbReference>
<protein>
    <submittedName>
        <fullName evidence="1">Sliding clamp</fullName>
    </submittedName>
</protein>
<sequence>MTCMKFTDYEMEVLQSFRDINPSIMFKPGHRVSTISNNKNILAVANFPSTDFPNQAPIYDLGNLINSIRILGSNTTTSSPDVDFLEKRVDIVSNRSRIKYYYAEPRMVTTPPESIQDLGAPVVSTYLTMEDLRRINTVASTYQLPDVCFSGKDGQLTAIVTDKRNTSSNSMEIELGETDRNFCFCMKVENLSVIRFTGANNPSEGYNLDLFECKVARFSATIAERAQSTVDSLVYLIALEPDSEY</sequence>
<gene>
    <name evidence="1" type="ORF">SSZBM1_160</name>
</gene>
<evidence type="ECO:0000313" key="1">
    <source>
        <dbReference type="EMBL" id="UNH61277.1"/>
    </source>
</evidence>
<reference evidence="1" key="1">
    <citation type="submission" date="2021-11" db="EMBL/GenBank/DDBJ databases">
        <authorList>
            <person name="Rong C."/>
            <person name="Yang Y."/>
            <person name="Li S."/>
            <person name="Zhou K."/>
            <person name="Xu Y."/>
            <person name="Zhang R."/>
            <person name="Zhang Y."/>
        </authorList>
    </citation>
    <scope>NUCLEOTIDE SEQUENCE</scope>
</reference>
<name>A0AC61TSP7_9CAUD</name>